<evidence type="ECO:0000256" key="16">
    <source>
        <dbReference type="SAM" id="Phobius"/>
    </source>
</evidence>
<reference evidence="19" key="1">
    <citation type="submission" date="2022-03" db="EMBL/GenBank/DDBJ databases">
        <authorList>
            <person name="Martin H S."/>
        </authorList>
    </citation>
    <scope>NUCLEOTIDE SEQUENCE</scope>
</reference>
<proteinExistence type="inferred from homology"/>
<name>A0ABN8HR69_9NEOP</name>
<dbReference type="InterPro" id="IPR036909">
    <property type="entry name" value="Cyt_c-like_dom_sf"/>
</dbReference>
<feature type="transmembrane region" description="Helical" evidence="16">
    <location>
        <begin position="40"/>
        <end position="59"/>
    </location>
</feature>
<dbReference type="InterPro" id="IPR021157">
    <property type="entry name" value="Cyt_c1_TM_anchor_C"/>
</dbReference>
<keyword evidence="7 16" id="KW-0812">Transmembrane</keyword>
<dbReference type="PANTHER" id="PTHR10266:SF3">
    <property type="entry name" value="CYTOCHROME C1, HEME PROTEIN, MITOCHONDRIAL"/>
    <property type="match status" value="1"/>
</dbReference>
<evidence type="ECO:0000256" key="6">
    <source>
        <dbReference type="ARBA" id="ARBA00022660"/>
    </source>
</evidence>
<evidence type="ECO:0008006" key="21">
    <source>
        <dbReference type="Google" id="ProtNLM"/>
    </source>
</evidence>
<dbReference type="PROSITE" id="PS51834">
    <property type="entry name" value="DENN_FLCN_SMCR8"/>
    <property type="match status" value="1"/>
</dbReference>
<keyword evidence="9" id="KW-0999">Mitochondrion inner membrane</keyword>
<dbReference type="Gene3D" id="1.10.760.10">
    <property type="entry name" value="Cytochrome c-like domain"/>
    <property type="match status" value="1"/>
</dbReference>
<keyword evidence="11 16" id="KW-1133">Transmembrane helix</keyword>
<keyword evidence="14 16" id="KW-0472">Membrane</keyword>
<dbReference type="Proteomes" id="UP000837857">
    <property type="component" value="Chromosome 11"/>
</dbReference>
<evidence type="ECO:0000259" key="18">
    <source>
        <dbReference type="PROSITE" id="PS51834"/>
    </source>
</evidence>
<evidence type="ECO:0000256" key="9">
    <source>
        <dbReference type="ARBA" id="ARBA00022792"/>
    </source>
</evidence>
<dbReference type="PRINTS" id="PR00603">
    <property type="entry name" value="CYTOCHROMEC1"/>
</dbReference>
<evidence type="ECO:0000256" key="13">
    <source>
        <dbReference type="ARBA" id="ARBA00023128"/>
    </source>
</evidence>
<dbReference type="Pfam" id="PF11704">
    <property type="entry name" value="Folliculin"/>
    <property type="match status" value="1"/>
</dbReference>
<evidence type="ECO:0000256" key="1">
    <source>
        <dbReference type="ARBA" id="ARBA00002555"/>
    </source>
</evidence>
<accession>A0ABN8HR69</accession>
<evidence type="ECO:0000256" key="8">
    <source>
        <dbReference type="ARBA" id="ARBA00022723"/>
    </source>
</evidence>
<feature type="domain" description="UDENN FLCN/SMCR8-type" evidence="18">
    <location>
        <begin position="306"/>
        <end position="605"/>
    </location>
</feature>
<evidence type="ECO:0000259" key="17">
    <source>
        <dbReference type="PROSITE" id="PS51007"/>
    </source>
</evidence>
<keyword evidence="10" id="KW-0249">Electron transport</keyword>
<evidence type="ECO:0000256" key="11">
    <source>
        <dbReference type="ARBA" id="ARBA00022989"/>
    </source>
</evidence>
<comment type="subcellular location">
    <subcellularLocation>
        <location evidence="2">Mitochondrion inner membrane</location>
    </subcellularLocation>
</comment>
<keyword evidence="20" id="KW-1185">Reference proteome</keyword>
<gene>
    <name evidence="19" type="ORF">IPOD504_LOCUS1640</name>
</gene>
<evidence type="ECO:0000313" key="20">
    <source>
        <dbReference type="Proteomes" id="UP000837857"/>
    </source>
</evidence>
<protein>
    <recommendedName>
        <fullName evidence="21">Cytochrome c1</fullName>
    </recommendedName>
</protein>
<dbReference type="InterPro" id="IPR002326">
    <property type="entry name" value="Cyt_c1"/>
</dbReference>
<dbReference type="PROSITE" id="PS51007">
    <property type="entry name" value="CYTC"/>
    <property type="match status" value="1"/>
</dbReference>
<keyword evidence="6" id="KW-0679">Respiratory chain</keyword>
<evidence type="ECO:0000256" key="5">
    <source>
        <dbReference type="ARBA" id="ARBA00022617"/>
    </source>
</evidence>
<evidence type="ECO:0000256" key="4">
    <source>
        <dbReference type="ARBA" id="ARBA00022448"/>
    </source>
</evidence>
<evidence type="ECO:0000256" key="14">
    <source>
        <dbReference type="ARBA" id="ARBA00023136"/>
    </source>
</evidence>
<feature type="domain" description="Cytochrome c" evidence="17">
    <location>
        <begin position="89"/>
        <end position="241"/>
    </location>
</feature>
<evidence type="ECO:0000256" key="12">
    <source>
        <dbReference type="ARBA" id="ARBA00023004"/>
    </source>
</evidence>
<dbReference type="Gene3D" id="1.20.5.100">
    <property type="entry name" value="Cytochrome c1, transmembrane anchor, C-terminal"/>
    <property type="match status" value="1"/>
</dbReference>
<keyword evidence="13" id="KW-0496">Mitochondrion</keyword>
<dbReference type="SUPFAM" id="SSF46626">
    <property type="entry name" value="Cytochrome c"/>
    <property type="match status" value="1"/>
</dbReference>
<feature type="non-terminal residue" evidence="19">
    <location>
        <position position="605"/>
    </location>
</feature>
<evidence type="ECO:0000256" key="7">
    <source>
        <dbReference type="ARBA" id="ARBA00022692"/>
    </source>
</evidence>
<dbReference type="InterPro" id="IPR009056">
    <property type="entry name" value="Cyt_c-like_dom"/>
</dbReference>
<dbReference type="PANTHER" id="PTHR10266">
    <property type="entry name" value="CYTOCHROME C1"/>
    <property type="match status" value="1"/>
</dbReference>
<organism evidence="19 20">
    <name type="scientific">Iphiclides podalirius</name>
    <name type="common">scarce swallowtail</name>
    <dbReference type="NCBI Taxonomy" id="110791"/>
    <lineage>
        <taxon>Eukaryota</taxon>
        <taxon>Metazoa</taxon>
        <taxon>Ecdysozoa</taxon>
        <taxon>Arthropoda</taxon>
        <taxon>Hexapoda</taxon>
        <taxon>Insecta</taxon>
        <taxon>Pterygota</taxon>
        <taxon>Neoptera</taxon>
        <taxon>Endopterygota</taxon>
        <taxon>Lepidoptera</taxon>
        <taxon>Glossata</taxon>
        <taxon>Ditrysia</taxon>
        <taxon>Papilionoidea</taxon>
        <taxon>Papilionidae</taxon>
        <taxon>Papilioninae</taxon>
        <taxon>Iphiclides</taxon>
    </lineage>
</organism>
<sequence length="605" mass="67700">MAAAVGRICGARLLKNYNLVSPQVCQLSTNAQGWTRNRKLLLSTLGVIGGGAGALLFALEQSVQASGTEAHPYHQPWSHDGWFKSFDHASVRRGYEVYKQVCKACHSLQYIAFRNLVNVTHTEEEAKAEAAEVMIKDGPDEEGNYFERPGKLSDYFPSPYPNENAARAANNGAYPPDLSLICSGRKGGEDYIFALLTGYTDPPAGVLLREGQNYNPYFPGGAISMAQVLYDEAAEYSDGTPATASQLAKDVSTFLRWCSEPELDDRRLMTIKAIGIFSTLAVIVYYFKRHKWSTIKSRKLAYKPCSGCTSLGPETVLVTRDDDGTIFCSRETIPNTEINTFLRQAAIRSITCEVSWSKEGGVIYFSDIPGHVLSLMFQLKDTRARGLKRWFSIVVLMKDKLLLLNLTPMLSEQMQKISKELQELANVVFENEQSICSQRALRLKTGRNDFGQSRSLTQLTGEENIYKRLHSHFTWMLKTGALTYSETLYTMFRILLYCVLTGVDVIVNSNCSNSTNIIQGLSQFLPIPANTAFAKIRSENTDATTSKCCILEQSEDCNYNCKWFSKIPVKCPTLMNKIENAISNEMFSEPILNQHIKSLQLEWLG</sequence>
<comment type="function">
    <text evidence="1">Electron carrier protein. The oxidized form of the cytochrome c heme group can accept an electron from the heme group of the cytochrome c1 subunit of cytochrome reductase. Cytochrome c then transfers this electron to the cytochrome oxidase complex, the final protein carrier in the mitochondrial electron-transport chain.</text>
</comment>
<comment type="similarity">
    <text evidence="3">Belongs to the cytochrome c family.</text>
</comment>
<evidence type="ECO:0000313" key="19">
    <source>
        <dbReference type="EMBL" id="CAH2039390.1"/>
    </source>
</evidence>
<keyword evidence="8 15" id="KW-0479">Metal-binding</keyword>
<evidence type="ECO:0000256" key="10">
    <source>
        <dbReference type="ARBA" id="ARBA00022982"/>
    </source>
</evidence>
<evidence type="ECO:0000256" key="2">
    <source>
        <dbReference type="ARBA" id="ARBA00004273"/>
    </source>
</evidence>
<dbReference type="SUPFAM" id="SSF81496">
    <property type="entry name" value="Cytochrome c1 subunit of cytochrome bc1 complex (Ubiquinol-cytochrome c reductase), transmembrane anchor"/>
    <property type="match status" value="1"/>
</dbReference>
<dbReference type="InterPro" id="IPR037521">
    <property type="entry name" value="FLCN/SMCR8_DENN"/>
</dbReference>
<evidence type="ECO:0000256" key="15">
    <source>
        <dbReference type="PROSITE-ProRule" id="PRU00433"/>
    </source>
</evidence>
<dbReference type="InterPro" id="IPR037520">
    <property type="entry name" value="Folliculin/SMCR8_longin"/>
</dbReference>
<dbReference type="EMBL" id="OW152823">
    <property type="protein sequence ID" value="CAH2039390.1"/>
    <property type="molecule type" value="Genomic_DNA"/>
</dbReference>
<keyword evidence="4" id="KW-0813">Transport</keyword>
<evidence type="ECO:0000256" key="3">
    <source>
        <dbReference type="ARBA" id="ARBA00006488"/>
    </source>
</evidence>
<keyword evidence="5 15" id="KW-0349">Heme</keyword>
<keyword evidence="12 15" id="KW-0408">Iron</keyword>
<dbReference type="Pfam" id="PF02167">
    <property type="entry name" value="Cytochrom_C1"/>
    <property type="match status" value="1"/>
</dbReference>